<dbReference type="InterPro" id="IPR007227">
    <property type="entry name" value="Cell_shape_determining_MreD"/>
</dbReference>
<reference evidence="9" key="2">
    <citation type="journal article" date="2021" name="PeerJ">
        <title>Extensive microbial diversity within the chicken gut microbiome revealed by metagenomics and culture.</title>
        <authorList>
            <person name="Gilroy R."/>
            <person name="Ravi A."/>
            <person name="Getino M."/>
            <person name="Pursley I."/>
            <person name="Horton D.L."/>
            <person name="Alikhan N.F."/>
            <person name="Baker D."/>
            <person name="Gharbi K."/>
            <person name="Hall N."/>
            <person name="Watson M."/>
            <person name="Adriaenssens E.M."/>
            <person name="Foster-Nyarko E."/>
            <person name="Jarju S."/>
            <person name="Secka A."/>
            <person name="Antonio M."/>
            <person name="Oren A."/>
            <person name="Chaudhuri R.R."/>
            <person name="La Ragione R."/>
            <person name="Hildebrand F."/>
            <person name="Pallen M.J."/>
        </authorList>
    </citation>
    <scope>NUCLEOTIDE SEQUENCE</scope>
    <source>
        <strain evidence="9">CHK187-14744</strain>
    </source>
</reference>
<evidence type="ECO:0000256" key="6">
    <source>
        <dbReference type="ARBA" id="ARBA00022989"/>
    </source>
</evidence>
<proteinExistence type="inferred from homology"/>
<feature type="transmembrane region" description="Helical" evidence="8">
    <location>
        <begin position="127"/>
        <end position="153"/>
    </location>
</feature>
<evidence type="ECO:0000256" key="1">
    <source>
        <dbReference type="ARBA" id="ARBA00004651"/>
    </source>
</evidence>
<evidence type="ECO:0000256" key="2">
    <source>
        <dbReference type="ARBA" id="ARBA00007776"/>
    </source>
</evidence>
<protein>
    <submittedName>
        <fullName evidence="9">Rod shape-determining protein MreD</fullName>
    </submittedName>
</protein>
<keyword evidence="7 8" id="KW-0472">Membrane</keyword>
<reference evidence="9" key="1">
    <citation type="submission" date="2020-10" db="EMBL/GenBank/DDBJ databases">
        <authorList>
            <person name="Gilroy R."/>
        </authorList>
    </citation>
    <scope>NUCLEOTIDE SEQUENCE</scope>
    <source>
        <strain evidence="9">CHK187-14744</strain>
    </source>
</reference>
<accession>A0A9D1KXW1</accession>
<evidence type="ECO:0000256" key="7">
    <source>
        <dbReference type="ARBA" id="ARBA00023136"/>
    </source>
</evidence>
<evidence type="ECO:0000256" key="3">
    <source>
        <dbReference type="ARBA" id="ARBA00022475"/>
    </source>
</evidence>
<name>A0A9D1KXW1_9FIRM</name>
<dbReference type="Gene3D" id="1.10.1760.20">
    <property type="match status" value="1"/>
</dbReference>
<sequence>MKRFFSYALLILVFFLLQTGVFSYLRLGGIAPNLLVICTASIGMIRGKTEGCLVGFFSGILYDAIYASYFGLYALILCLIGYIAGYVNRIFYEEDMTLPLVVIGAADAFYGIVVYLLTFLTRGRMDFLFYFLHIILPEMIYTLILAVLLYRLIFYIDRKLINKGSDDAIV</sequence>
<dbReference type="Pfam" id="PF04093">
    <property type="entry name" value="MreD"/>
    <property type="match status" value="1"/>
</dbReference>
<comment type="caution">
    <text evidence="9">The sequence shown here is derived from an EMBL/GenBank/DDBJ whole genome shotgun (WGS) entry which is preliminary data.</text>
</comment>
<dbReference type="EMBL" id="DVLT01000042">
    <property type="protein sequence ID" value="HIU02915.1"/>
    <property type="molecule type" value="Genomic_DNA"/>
</dbReference>
<evidence type="ECO:0000256" key="5">
    <source>
        <dbReference type="ARBA" id="ARBA00022960"/>
    </source>
</evidence>
<dbReference type="GO" id="GO:0005886">
    <property type="term" value="C:plasma membrane"/>
    <property type="evidence" value="ECO:0007669"/>
    <property type="project" value="UniProtKB-SubCell"/>
</dbReference>
<dbReference type="AlphaFoldDB" id="A0A9D1KXW1"/>
<dbReference type="GO" id="GO:0008360">
    <property type="term" value="P:regulation of cell shape"/>
    <property type="evidence" value="ECO:0007669"/>
    <property type="project" value="UniProtKB-KW"/>
</dbReference>
<dbReference type="Proteomes" id="UP000824164">
    <property type="component" value="Unassembled WGS sequence"/>
</dbReference>
<dbReference type="NCBIfam" id="TIGR03426">
    <property type="entry name" value="shape_MreD"/>
    <property type="match status" value="1"/>
</dbReference>
<dbReference type="InterPro" id="IPR017225">
    <property type="entry name" value="Cell_shape_determin_MreD_prd"/>
</dbReference>
<organism evidence="9 10">
    <name type="scientific">Candidatus Onthocola gallistercoris</name>
    <dbReference type="NCBI Taxonomy" id="2840876"/>
    <lineage>
        <taxon>Bacteria</taxon>
        <taxon>Bacillati</taxon>
        <taxon>Bacillota</taxon>
        <taxon>Bacilli</taxon>
        <taxon>Candidatus Onthocola</taxon>
    </lineage>
</organism>
<evidence type="ECO:0000256" key="8">
    <source>
        <dbReference type="SAM" id="Phobius"/>
    </source>
</evidence>
<feature type="transmembrane region" description="Helical" evidence="8">
    <location>
        <begin position="64"/>
        <end position="86"/>
    </location>
</feature>
<evidence type="ECO:0000313" key="9">
    <source>
        <dbReference type="EMBL" id="HIU02915.1"/>
    </source>
</evidence>
<keyword evidence="5" id="KW-0133">Cell shape</keyword>
<keyword evidence="4 8" id="KW-0812">Transmembrane</keyword>
<gene>
    <name evidence="9" type="primary">mreD</name>
    <name evidence="9" type="ORF">IAB63_06635</name>
</gene>
<dbReference type="PIRSF" id="PIRSF037497">
    <property type="entry name" value="MreD_Clostridium/Treponema_prd"/>
    <property type="match status" value="1"/>
</dbReference>
<keyword evidence="6 8" id="KW-1133">Transmembrane helix</keyword>
<comment type="similarity">
    <text evidence="2">Belongs to the MreD family.</text>
</comment>
<evidence type="ECO:0000256" key="4">
    <source>
        <dbReference type="ARBA" id="ARBA00022692"/>
    </source>
</evidence>
<evidence type="ECO:0000313" key="10">
    <source>
        <dbReference type="Proteomes" id="UP000824164"/>
    </source>
</evidence>
<keyword evidence="3" id="KW-1003">Cell membrane</keyword>
<feature type="transmembrane region" description="Helical" evidence="8">
    <location>
        <begin position="98"/>
        <end position="121"/>
    </location>
</feature>
<comment type="subcellular location">
    <subcellularLocation>
        <location evidence="1">Cell membrane</location>
        <topology evidence="1">Multi-pass membrane protein</topology>
    </subcellularLocation>
</comment>